<dbReference type="Pfam" id="PF00534">
    <property type="entry name" value="Glycos_transf_1"/>
    <property type="match status" value="1"/>
</dbReference>
<evidence type="ECO:0000313" key="3">
    <source>
        <dbReference type="Proteomes" id="UP000537126"/>
    </source>
</evidence>
<keyword evidence="2" id="KW-0808">Transferase</keyword>
<evidence type="ECO:0000259" key="1">
    <source>
        <dbReference type="Pfam" id="PF00534"/>
    </source>
</evidence>
<dbReference type="InterPro" id="IPR001296">
    <property type="entry name" value="Glyco_trans_1"/>
</dbReference>
<dbReference type="EMBL" id="JAASRN010000002">
    <property type="protein sequence ID" value="NIK74194.1"/>
    <property type="molecule type" value="Genomic_DNA"/>
</dbReference>
<accession>A0A846MRI1</accession>
<dbReference type="AlphaFoldDB" id="A0A846MRI1"/>
<name>A0A846MRI1_9BACT</name>
<dbReference type="Proteomes" id="UP000537126">
    <property type="component" value="Unassembled WGS sequence"/>
</dbReference>
<dbReference type="RefSeq" id="WP_166919640.1">
    <property type="nucleotide sequence ID" value="NZ_JAASRN010000002.1"/>
</dbReference>
<proteinExistence type="predicted"/>
<keyword evidence="3" id="KW-1185">Reference proteome</keyword>
<feature type="domain" description="Glycosyl transferase family 1" evidence="1">
    <location>
        <begin position="253"/>
        <end position="337"/>
    </location>
</feature>
<dbReference type="SUPFAM" id="SSF53756">
    <property type="entry name" value="UDP-Glycosyltransferase/glycogen phosphorylase"/>
    <property type="match status" value="1"/>
</dbReference>
<dbReference type="Gene3D" id="3.40.50.2000">
    <property type="entry name" value="Glycogen Phosphorylase B"/>
    <property type="match status" value="1"/>
</dbReference>
<reference evidence="2 3" key="1">
    <citation type="submission" date="2020-03" db="EMBL/GenBank/DDBJ databases">
        <title>Genomic Encyclopedia of Type Strains, Phase IV (KMG-IV): sequencing the most valuable type-strain genomes for metagenomic binning, comparative biology and taxonomic classification.</title>
        <authorList>
            <person name="Goeker M."/>
        </authorList>
    </citation>
    <scope>NUCLEOTIDE SEQUENCE [LARGE SCALE GENOMIC DNA]</scope>
    <source>
        <strain evidence="2 3">DSM 5718</strain>
    </source>
</reference>
<organism evidence="2 3">
    <name type="scientific">Thermonema lapsum</name>
    <dbReference type="NCBI Taxonomy" id="28195"/>
    <lineage>
        <taxon>Bacteria</taxon>
        <taxon>Pseudomonadati</taxon>
        <taxon>Bacteroidota</taxon>
        <taxon>Cytophagia</taxon>
        <taxon>Cytophagales</taxon>
        <taxon>Thermonemataceae</taxon>
        <taxon>Thermonema</taxon>
    </lineage>
</organism>
<dbReference type="GO" id="GO:0016757">
    <property type="term" value="F:glycosyltransferase activity"/>
    <property type="evidence" value="ECO:0007669"/>
    <property type="project" value="InterPro"/>
</dbReference>
<dbReference type="CDD" id="cd03801">
    <property type="entry name" value="GT4_PimA-like"/>
    <property type="match status" value="1"/>
</dbReference>
<sequence>MKKRILFLAPYPQGEAPSQRFRFEQYYGYLKAEGFEIHFQSFWDRQAWQILYCPGNWGAKFFGLLRGFLRRLSLLWRARRYNFVFVHRELTPVGPPVLEWWISRVLKKKLIYDFDDAIWLPNTSKQNRMVAFIKWHSKVKNICRYAHKVSVGNDYLAEFARQWNPAVVTIPTTIDTDYHRPVAQKNMASDTIILGWTGTHSTLPYLKIIAPILWQLAEKYNIQVRVICNVAPDFELPALDFVQWSKEREIEDLQAIDIGLMPLIDDAWAKGKCGFKALQYMALEIPPVVSPVGVNTQIVAHGQRGFCAHTAEDWYHYLEQLIREPDLRLKLGQAGRSFVEKHYSVRANQMSVVRLFA</sequence>
<protein>
    <submittedName>
        <fullName evidence="2">Glycosyltransferase involved in cell wall biosynthesis</fullName>
    </submittedName>
</protein>
<evidence type="ECO:0000313" key="2">
    <source>
        <dbReference type="EMBL" id="NIK74194.1"/>
    </source>
</evidence>
<comment type="caution">
    <text evidence="2">The sequence shown here is derived from an EMBL/GenBank/DDBJ whole genome shotgun (WGS) entry which is preliminary data.</text>
</comment>
<gene>
    <name evidence="2" type="ORF">FHS56_001707</name>
</gene>